<dbReference type="AlphaFoldDB" id="A0A671RF31"/>
<dbReference type="SMART" id="SM00368">
    <property type="entry name" value="LRR_RI"/>
    <property type="match status" value="5"/>
</dbReference>
<dbReference type="Gene3D" id="3.40.50.300">
    <property type="entry name" value="P-loop containing nucleotide triphosphate hydrolases"/>
    <property type="match status" value="1"/>
</dbReference>
<accession>A0A671RF31</accession>
<dbReference type="InterPro" id="IPR029495">
    <property type="entry name" value="NACHT-assoc"/>
</dbReference>
<dbReference type="FunFam" id="3.40.50.300:FF:001524">
    <property type="entry name" value="Si:dkey-126g1.7"/>
    <property type="match status" value="1"/>
</dbReference>
<dbReference type="Pfam" id="PF05729">
    <property type="entry name" value="NACHT"/>
    <property type="match status" value="1"/>
</dbReference>
<evidence type="ECO:0000313" key="9">
    <source>
        <dbReference type="Proteomes" id="UP000472260"/>
    </source>
</evidence>
<dbReference type="SUPFAM" id="SSF52047">
    <property type="entry name" value="RNI-like"/>
    <property type="match status" value="1"/>
</dbReference>
<evidence type="ECO:0000256" key="3">
    <source>
        <dbReference type="ARBA" id="ARBA00022614"/>
    </source>
</evidence>
<evidence type="ECO:0000256" key="6">
    <source>
        <dbReference type="ARBA" id="ARBA00022840"/>
    </source>
</evidence>
<evidence type="ECO:0000256" key="5">
    <source>
        <dbReference type="ARBA" id="ARBA00022741"/>
    </source>
</evidence>
<evidence type="ECO:0000256" key="4">
    <source>
        <dbReference type="ARBA" id="ARBA00022737"/>
    </source>
</evidence>
<dbReference type="InterPro" id="IPR001611">
    <property type="entry name" value="Leu-rich_rpt"/>
</dbReference>
<dbReference type="SUPFAM" id="SSF52540">
    <property type="entry name" value="P-loop containing nucleoside triphosphate hydrolases"/>
    <property type="match status" value="1"/>
</dbReference>
<dbReference type="InterPro" id="IPR041267">
    <property type="entry name" value="NLRP_HD2"/>
</dbReference>
<dbReference type="PROSITE" id="PS50837">
    <property type="entry name" value="NACHT"/>
    <property type="match status" value="1"/>
</dbReference>
<comment type="subcellular location">
    <subcellularLocation>
        <location evidence="1">Cytoplasm</location>
    </subcellularLocation>
</comment>
<dbReference type="Gene3D" id="3.80.10.10">
    <property type="entry name" value="Ribonuclease Inhibitor"/>
    <property type="match status" value="2"/>
</dbReference>
<keyword evidence="5" id="KW-0547">Nucleotide-binding</keyword>
<dbReference type="InterPro" id="IPR032675">
    <property type="entry name" value="LRR_dom_sf"/>
</dbReference>
<dbReference type="InterPro" id="IPR007111">
    <property type="entry name" value="NACHT_NTPase"/>
</dbReference>
<reference evidence="8" key="2">
    <citation type="submission" date="2025-09" db="UniProtKB">
        <authorList>
            <consortium name="Ensembl"/>
        </authorList>
    </citation>
    <scope>IDENTIFICATION</scope>
</reference>
<keyword evidence="6" id="KW-0067">ATP-binding</keyword>
<keyword evidence="4" id="KW-0677">Repeat</keyword>
<dbReference type="Proteomes" id="UP000472260">
    <property type="component" value="Unassembled WGS sequence"/>
</dbReference>
<dbReference type="InterPro" id="IPR041075">
    <property type="entry name" value="NOD1/2_WH"/>
</dbReference>
<dbReference type="InterPro" id="IPR051261">
    <property type="entry name" value="NLR"/>
</dbReference>
<dbReference type="Pfam" id="PF17776">
    <property type="entry name" value="NLRC4_HD2"/>
    <property type="match status" value="1"/>
</dbReference>
<keyword evidence="9" id="KW-1185">Reference proteome</keyword>
<proteinExistence type="predicted"/>
<evidence type="ECO:0000313" key="8">
    <source>
        <dbReference type="Ensembl" id="ENSSANP00000081779.1"/>
    </source>
</evidence>
<dbReference type="Pfam" id="PF17779">
    <property type="entry name" value="WHD_NOD2"/>
    <property type="match status" value="1"/>
</dbReference>
<dbReference type="Pfam" id="PF13516">
    <property type="entry name" value="LRR_6"/>
    <property type="match status" value="2"/>
</dbReference>
<keyword evidence="3" id="KW-0433">Leucine-rich repeat</keyword>
<protein>
    <recommendedName>
        <fullName evidence="7">NACHT domain-containing protein</fullName>
    </recommendedName>
</protein>
<evidence type="ECO:0000259" key="7">
    <source>
        <dbReference type="PROSITE" id="PS50837"/>
    </source>
</evidence>
<name>A0A671RF31_9TELE</name>
<dbReference type="InterPro" id="IPR027417">
    <property type="entry name" value="P-loop_NTPase"/>
</dbReference>
<feature type="domain" description="NACHT" evidence="7">
    <location>
        <begin position="122"/>
        <end position="253"/>
    </location>
</feature>
<reference evidence="8" key="1">
    <citation type="submission" date="2025-08" db="UniProtKB">
        <authorList>
            <consortium name="Ensembl"/>
        </authorList>
    </citation>
    <scope>IDENTIFICATION</scope>
</reference>
<dbReference type="GO" id="GO:0005737">
    <property type="term" value="C:cytoplasm"/>
    <property type="evidence" value="ECO:0007669"/>
    <property type="project" value="UniProtKB-SubCell"/>
</dbReference>
<dbReference type="Pfam" id="PF14484">
    <property type="entry name" value="FISNA"/>
    <property type="match status" value="1"/>
</dbReference>
<dbReference type="GO" id="GO:0005524">
    <property type="term" value="F:ATP binding"/>
    <property type="evidence" value="ECO:0007669"/>
    <property type="project" value="UniProtKB-KW"/>
</dbReference>
<dbReference type="SMART" id="SM01288">
    <property type="entry name" value="FISNA"/>
    <property type="match status" value="1"/>
</dbReference>
<keyword evidence="2" id="KW-0963">Cytoplasm</keyword>
<dbReference type="Ensembl" id="ENSSANT00000086907.1">
    <property type="protein sequence ID" value="ENSSANP00000081779.1"/>
    <property type="gene ID" value="ENSSANG00000040620.1"/>
</dbReference>
<sequence>MLKRTVISLIKNELKKFKKMLSPDYPQCSVREEEDDEGQTDVRDAVLKITLHVLRKMNQTDLANTLQTSKKLYITEGGRGEMSCQHEVRQIETTAWTPETPEAPIKCNDIFKALPGQNKPIRSVLTKGVAGIGKTIVVQNFILDWAEGKDNQNVHFIFPLPFRELNLMKEKNISLMELLRQFFTELRLPNCDDYKIMFIFDGLDECRLPLDFQNNDILCDVTESASVDVLLTNLIKGNLLPSALLWITSRPAAANQIPAECVDKITEVRGFNDPQKDEYFRKRISDQSLANRIITHVKSSRSLYIMCHIPVFCWISANVLERMLSEAESAEIPKTLTQMFTHFLIYQIKRRSQKYQENVDIDLQQTTENVFSLGKLAFQQLEKGNLIFYEEDLRECGIDVREVSVYSGLCTQIFREEFGLYLGKVYSFVHLSFQEFLAALFKFLSLILKPTKHFKLFSSTMTDLLKREVDRALQSDNGHLDLYVRFLLGLSLESNQRLLQGLLTHTGNVCLINKQKIIKYLKEKIKDNPSPEKSINLFHCLNELNDHSLVQEVQAYLKETGPSGLSGVKLSPAQWSALGFVLLNSENELDEFKLSKYDQSEECLLRLLPHTVRWHIIKIVDQIKHFHYFSPRLCDSNLTEKSCSALASVISSNSSSLADLDMSNNNLQDSGVKLLCAGLKNPQCKLETLHILNMCIRAKQHYNLVRKSVKSHFLCRLSNCCITLDGCAALASALRTNLSHLRKLNLSDNTLGDPGVNLLSGLLEDPQCKLGKLYLSNCSIGEEGFAALASALTSNPSHLRELNLGMNKPENSGVKMLSHLLENQNCKLEKLQ</sequence>
<evidence type="ECO:0000256" key="2">
    <source>
        <dbReference type="ARBA" id="ARBA00022490"/>
    </source>
</evidence>
<organism evidence="8 9">
    <name type="scientific">Sinocyclocheilus anshuiensis</name>
    <dbReference type="NCBI Taxonomy" id="1608454"/>
    <lineage>
        <taxon>Eukaryota</taxon>
        <taxon>Metazoa</taxon>
        <taxon>Chordata</taxon>
        <taxon>Craniata</taxon>
        <taxon>Vertebrata</taxon>
        <taxon>Euteleostomi</taxon>
        <taxon>Actinopterygii</taxon>
        <taxon>Neopterygii</taxon>
        <taxon>Teleostei</taxon>
        <taxon>Ostariophysi</taxon>
        <taxon>Cypriniformes</taxon>
        <taxon>Cyprinidae</taxon>
        <taxon>Cyprininae</taxon>
        <taxon>Sinocyclocheilus</taxon>
    </lineage>
</organism>
<evidence type="ECO:0000256" key="1">
    <source>
        <dbReference type="ARBA" id="ARBA00004496"/>
    </source>
</evidence>
<dbReference type="PANTHER" id="PTHR24106">
    <property type="entry name" value="NACHT, LRR AND CARD DOMAINS-CONTAINING"/>
    <property type="match status" value="1"/>
</dbReference>